<keyword evidence="4" id="KW-1185">Reference proteome</keyword>
<feature type="compositionally biased region" description="Acidic residues" evidence="2">
    <location>
        <begin position="154"/>
        <end position="163"/>
    </location>
</feature>
<gene>
    <name evidence="3" type="ORF">FCALED_LOCUS12303</name>
</gene>
<feature type="coiled-coil region" evidence="1">
    <location>
        <begin position="122"/>
        <end position="149"/>
    </location>
</feature>
<dbReference type="OrthoDB" id="2490812at2759"/>
<evidence type="ECO:0000256" key="1">
    <source>
        <dbReference type="SAM" id="Coils"/>
    </source>
</evidence>
<comment type="caution">
    <text evidence="3">The sequence shown here is derived from an EMBL/GenBank/DDBJ whole genome shotgun (WGS) entry which is preliminary data.</text>
</comment>
<accession>A0A9N9HCH6</accession>
<feature type="non-terminal residue" evidence="3">
    <location>
        <position position="171"/>
    </location>
</feature>
<dbReference type="AlphaFoldDB" id="A0A9N9HCH6"/>
<evidence type="ECO:0000256" key="2">
    <source>
        <dbReference type="SAM" id="MobiDB-lite"/>
    </source>
</evidence>
<proteinExistence type="predicted"/>
<reference evidence="3" key="1">
    <citation type="submission" date="2021-06" db="EMBL/GenBank/DDBJ databases">
        <authorList>
            <person name="Kallberg Y."/>
            <person name="Tangrot J."/>
            <person name="Rosling A."/>
        </authorList>
    </citation>
    <scope>NUCLEOTIDE SEQUENCE</scope>
    <source>
        <strain evidence="3">UK204</strain>
    </source>
</reference>
<organism evidence="3 4">
    <name type="scientific">Funneliformis caledonium</name>
    <dbReference type="NCBI Taxonomy" id="1117310"/>
    <lineage>
        <taxon>Eukaryota</taxon>
        <taxon>Fungi</taxon>
        <taxon>Fungi incertae sedis</taxon>
        <taxon>Mucoromycota</taxon>
        <taxon>Glomeromycotina</taxon>
        <taxon>Glomeromycetes</taxon>
        <taxon>Glomerales</taxon>
        <taxon>Glomeraceae</taxon>
        <taxon>Funneliformis</taxon>
    </lineage>
</organism>
<keyword evidence="1" id="KW-0175">Coiled coil</keyword>
<name>A0A9N9HCH6_9GLOM</name>
<dbReference type="EMBL" id="CAJVPQ010005870">
    <property type="protein sequence ID" value="CAG8676964.1"/>
    <property type="molecule type" value="Genomic_DNA"/>
</dbReference>
<evidence type="ECO:0000313" key="4">
    <source>
        <dbReference type="Proteomes" id="UP000789570"/>
    </source>
</evidence>
<protein>
    <submittedName>
        <fullName evidence="3">13612_t:CDS:1</fullName>
    </submittedName>
</protein>
<sequence>FSHSKNVEEAIDAAKQVESSRYYEQQSPLSLNYATLSNALSAQLEGKPERRKLKDDRNLIKAWDKKDLICYHCQEKEYYSKECMSEKPVYQRKSDKREASYVSVFTDIPVTSSANEAHVSYSTTQDQQNDELEQVLDDYEEEELSEIEAYMADSQEEYEEETDLLPLDYNP</sequence>
<evidence type="ECO:0000313" key="3">
    <source>
        <dbReference type="EMBL" id="CAG8676964.1"/>
    </source>
</evidence>
<dbReference type="Proteomes" id="UP000789570">
    <property type="component" value="Unassembled WGS sequence"/>
</dbReference>
<feature type="region of interest" description="Disordered" evidence="2">
    <location>
        <begin position="152"/>
        <end position="171"/>
    </location>
</feature>